<dbReference type="Gene3D" id="3.10.290.10">
    <property type="entry name" value="RNA-binding S4 domain"/>
    <property type="match status" value="1"/>
</dbReference>
<comment type="caution">
    <text evidence="4">The sequence shown here is derived from an EMBL/GenBank/DDBJ whole genome shotgun (WGS) entry which is preliminary data.</text>
</comment>
<evidence type="ECO:0000313" key="4">
    <source>
        <dbReference type="EMBL" id="MBJ6370379.1"/>
    </source>
</evidence>
<dbReference type="EMBL" id="JAELVR010000001">
    <property type="protein sequence ID" value="MBJ6370379.1"/>
    <property type="molecule type" value="Genomic_DNA"/>
</dbReference>
<proteinExistence type="predicted"/>
<keyword evidence="1" id="KW-0694">RNA-binding</keyword>
<dbReference type="SMART" id="SM00363">
    <property type="entry name" value="S4"/>
    <property type="match status" value="1"/>
</dbReference>
<feature type="compositionally biased region" description="Basic and acidic residues" evidence="2">
    <location>
        <begin position="92"/>
        <end position="103"/>
    </location>
</feature>
<name>A0A8J7J7V4_9RHOB</name>
<dbReference type="GO" id="GO:0003723">
    <property type="term" value="F:RNA binding"/>
    <property type="evidence" value="ECO:0007669"/>
    <property type="project" value="UniProtKB-KW"/>
</dbReference>
<protein>
    <submittedName>
        <fullName evidence="4">RNA-binding S4 domain-containing protein</fullName>
    </submittedName>
</protein>
<sequence length="126" mass="13855">MAETPPVKLRLDKWLWQARFFKTRSLAARLISDGHVRLNGARVTKTAQAVAVGDVLTFAQARRIRVIQVAAIGTRRGPASEAQELYLDLSPPEDRAETPDRVGARPTKKDRRAVDALRATGPGEEG</sequence>
<reference evidence="4" key="1">
    <citation type="submission" date="2020-12" db="EMBL/GenBank/DDBJ databases">
        <title>Sedimentitalea sp. nov., isolated from sand in Incheon.</title>
        <authorList>
            <person name="Kim W."/>
        </authorList>
    </citation>
    <scope>NUCLEOTIDE SEQUENCE</scope>
    <source>
        <strain evidence="4">CAU 1593</strain>
    </source>
</reference>
<dbReference type="PROSITE" id="PS50889">
    <property type="entry name" value="S4"/>
    <property type="match status" value="1"/>
</dbReference>
<organism evidence="4 5">
    <name type="scientific">Sedimentitalea arenosa</name>
    <dbReference type="NCBI Taxonomy" id="2798803"/>
    <lineage>
        <taxon>Bacteria</taxon>
        <taxon>Pseudomonadati</taxon>
        <taxon>Pseudomonadota</taxon>
        <taxon>Alphaproteobacteria</taxon>
        <taxon>Rhodobacterales</taxon>
        <taxon>Paracoccaceae</taxon>
        <taxon>Sedimentitalea</taxon>
    </lineage>
</organism>
<evidence type="ECO:0000256" key="2">
    <source>
        <dbReference type="SAM" id="MobiDB-lite"/>
    </source>
</evidence>
<evidence type="ECO:0000259" key="3">
    <source>
        <dbReference type="SMART" id="SM00363"/>
    </source>
</evidence>
<gene>
    <name evidence="4" type="ORF">JF290_02470</name>
</gene>
<accession>A0A8J7J7V4</accession>
<dbReference type="InterPro" id="IPR036986">
    <property type="entry name" value="S4_RNA-bd_sf"/>
</dbReference>
<keyword evidence="5" id="KW-1185">Reference proteome</keyword>
<dbReference type="RefSeq" id="WP_199023139.1">
    <property type="nucleotide sequence ID" value="NZ_JAELVR010000001.1"/>
</dbReference>
<dbReference type="CDD" id="cd00165">
    <property type="entry name" value="S4"/>
    <property type="match status" value="1"/>
</dbReference>
<feature type="region of interest" description="Disordered" evidence="2">
    <location>
        <begin position="88"/>
        <end position="126"/>
    </location>
</feature>
<dbReference type="Proteomes" id="UP000619079">
    <property type="component" value="Unassembled WGS sequence"/>
</dbReference>
<dbReference type="AlphaFoldDB" id="A0A8J7J7V4"/>
<dbReference type="InterPro" id="IPR002942">
    <property type="entry name" value="S4_RNA-bd"/>
</dbReference>
<evidence type="ECO:0000256" key="1">
    <source>
        <dbReference type="PROSITE-ProRule" id="PRU00182"/>
    </source>
</evidence>
<evidence type="ECO:0000313" key="5">
    <source>
        <dbReference type="Proteomes" id="UP000619079"/>
    </source>
</evidence>
<dbReference type="SUPFAM" id="SSF55174">
    <property type="entry name" value="Alpha-L RNA-binding motif"/>
    <property type="match status" value="1"/>
</dbReference>
<dbReference type="Pfam" id="PF01479">
    <property type="entry name" value="S4"/>
    <property type="match status" value="1"/>
</dbReference>
<feature type="domain" description="RNA-binding S4" evidence="3">
    <location>
        <begin position="9"/>
        <end position="72"/>
    </location>
</feature>